<evidence type="ECO:0000256" key="2">
    <source>
        <dbReference type="SAM" id="SignalP"/>
    </source>
</evidence>
<comment type="caution">
    <text evidence="3">The sequence shown here is derived from an EMBL/GenBank/DDBJ whole genome shotgun (WGS) entry which is preliminary data.</text>
</comment>
<protein>
    <submittedName>
        <fullName evidence="3">Uncharacterized protein</fullName>
    </submittedName>
</protein>
<proteinExistence type="predicted"/>
<dbReference type="EMBL" id="JAAXPJ010000003">
    <property type="protein sequence ID" value="NKZ11269.1"/>
    <property type="molecule type" value="Genomic_DNA"/>
</dbReference>
<feature type="compositionally biased region" description="Polar residues" evidence="1">
    <location>
        <begin position="402"/>
        <end position="415"/>
    </location>
</feature>
<name>A0A7X6MN66_9MYCO</name>
<evidence type="ECO:0000313" key="3">
    <source>
        <dbReference type="EMBL" id="NKZ11269.1"/>
    </source>
</evidence>
<dbReference type="AlphaFoldDB" id="A0A7X6MN66"/>
<organism evidence="3 4">
    <name type="scientific">Mycolicibacterium septicum DSM 44393</name>
    <dbReference type="NCBI Taxonomy" id="1341646"/>
    <lineage>
        <taxon>Bacteria</taxon>
        <taxon>Bacillati</taxon>
        <taxon>Actinomycetota</taxon>
        <taxon>Actinomycetes</taxon>
        <taxon>Mycobacteriales</taxon>
        <taxon>Mycobacteriaceae</taxon>
        <taxon>Mycolicibacterium</taxon>
    </lineage>
</organism>
<evidence type="ECO:0000256" key="1">
    <source>
        <dbReference type="SAM" id="MobiDB-lite"/>
    </source>
</evidence>
<evidence type="ECO:0000313" key="4">
    <source>
        <dbReference type="Proteomes" id="UP000518188"/>
    </source>
</evidence>
<reference evidence="3 4" key="1">
    <citation type="submission" date="2020-04" db="EMBL/GenBank/DDBJ databases">
        <title>MicrobeNet Type strains.</title>
        <authorList>
            <person name="Nicholson A.C."/>
        </authorList>
    </citation>
    <scope>NUCLEOTIDE SEQUENCE [LARGE SCALE GENOMIC DNA]</scope>
    <source>
        <strain evidence="3 4">ATCC 700731</strain>
    </source>
</reference>
<gene>
    <name evidence="3" type="ORF">HGA11_09800</name>
</gene>
<dbReference type="RefSeq" id="WP_162563130.1">
    <property type="nucleotide sequence ID" value="NZ_HG322951.1"/>
</dbReference>
<feature type="chain" id="PRO_5031179809" evidence="2">
    <location>
        <begin position="29"/>
        <end position="415"/>
    </location>
</feature>
<sequence length="415" mass="45090">MIKHLRRGAYAVVTTSLMLLPCASPALGEPDLHNMPEAQQPPAVVGFWAGEDVASPQGRQSPNQDNYYEPTYEGALTPETWAVLAKERVPLYLNVRYGRDFGPVPTGVDSTAADLVRHANQLNVPVIAWLVVPVEKGYWASETNAAEIFDAVREWASWKDSERLQFESVALDQEFSWQDLPTYVENVTAADTGRLNSWLRANIDPTSQCSAFQTYAQLVEWAKSRGISVNAAEAPMVADDLRDGDLALQDALNIAGSSSGYDQLYLMAYRSAVAQAGTDPGSSYPASYYADMSQYFGPAGQVSLGIGGQKPYDDLTTLTRDVRMLSGLGAMRIPIYSLETTVERFGAPGVQKIVEAARDPLVGAELEKAVHPTPMSEAARQASQQQDATAGELTLEKADQQGHPQTPNAWPNGCT</sequence>
<accession>A0A7X6MN66</accession>
<feature type="region of interest" description="Disordered" evidence="1">
    <location>
        <begin position="372"/>
        <end position="415"/>
    </location>
</feature>
<keyword evidence="2" id="KW-0732">Signal</keyword>
<feature type="signal peptide" evidence="2">
    <location>
        <begin position="1"/>
        <end position="28"/>
    </location>
</feature>
<dbReference type="Proteomes" id="UP000518188">
    <property type="component" value="Unassembled WGS sequence"/>
</dbReference>